<evidence type="ECO:0000313" key="1">
    <source>
        <dbReference type="EMBL" id="SBV98848.1"/>
    </source>
</evidence>
<dbReference type="Pfam" id="PF18939">
    <property type="entry name" value="DUF5686"/>
    <property type="match status" value="1"/>
</dbReference>
<dbReference type="AlphaFoldDB" id="A0A212JHE6"/>
<proteinExistence type="predicted"/>
<protein>
    <submittedName>
        <fullName evidence="1">Uncharacterized protein</fullName>
    </submittedName>
</protein>
<reference evidence="1" key="1">
    <citation type="submission" date="2016-04" db="EMBL/GenBank/DDBJ databases">
        <authorList>
            <person name="Evans L.H."/>
            <person name="Alamgir A."/>
            <person name="Owens N."/>
            <person name="Weber N.D."/>
            <person name="Virtaneva K."/>
            <person name="Barbian K."/>
            <person name="Babar A."/>
            <person name="Rosenke K."/>
        </authorList>
    </citation>
    <scope>NUCLEOTIDE SEQUENCE</scope>
    <source>
        <strain evidence="1">86-2</strain>
    </source>
</reference>
<gene>
    <name evidence="1" type="ORF">KL86DYS2_11522</name>
</gene>
<sequence length="799" mass="92345">MIVYYGNQRMKLTLALVVFVLFLYPCEVFSQYLKGFVKNSSGVAVPYTSIYIEEEKKGLMTNNEGLFQINLLPGNYTFVYKQIGYKAHKQSISIQKDKACEVEITLIPYPFYEYQNTDRKIELTGNDILNKVTRKAASYTSYDAGAYIKGNLTLTRITELTNTVVKKIENVNVSDLENKIIHQEINCAVKYTAPDSYKIKVNGYTGNIADAMNTRGAIGLLSESLFSDWFNGSISPLGRRVSSYYKFKYKGYYLEDGKVINKIEVVPRYDDYKLLNGDLYITDDGNITCAKLYRKFQGLETVNQITYQTIDGYPNLPITYQTDISINILGNKGNVTYLTSLKYKKIDNGGEAIGVISRGDERPKINDKITFNKDAYTQDSTFWDSIRMFPVNTERLEILDHFRLKERIASKPWYGKALLGDYFLGNDSSKWSLRYGGVKMIFRDYNYVDGFWLGNRFYLKSQIDKDQQLEISPYIYYTTARHRLIGGSDFTYNYLPERAGKLKFSIGSHTADFNSLSITRYNNYFSSLFLGKNYNSFYQKDYISVNNDIDLTKKLKLTVGLGVERRAGLDNNTDFTIIERDNITPNINPDKRFDRTYYSVGLSYVPFANYTIQNNESPLVFHLQYEEGFSSWQTNNSQYRKIKGGAVQNIRLNYFDKLDYKFEAGAFVGPRKNLHFADYQFYGAPDLVFNLGSLFDSFLLLDNYELQANHYWVTLSFNYASQYFFLKRLSFLQGKPFFEGLHFKTLYTPDIKFYSEIGYSINITRLFGMGVFSSFNNFDYKTAGVRFSLNLQSLLLLKD</sequence>
<name>A0A212JHE6_9BACT</name>
<dbReference type="SUPFAM" id="SSF49464">
    <property type="entry name" value="Carboxypeptidase regulatory domain-like"/>
    <property type="match status" value="1"/>
</dbReference>
<dbReference type="EMBL" id="FLUL01000001">
    <property type="protein sequence ID" value="SBV98848.1"/>
    <property type="molecule type" value="Genomic_DNA"/>
</dbReference>
<dbReference type="InterPro" id="IPR008969">
    <property type="entry name" value="CarboxyPept-like_regulatory"/>
</dbReference>
<dbReference type="Gene3D" id="2.60.40.1120">
    <property type="entry name" value="Carboxypeptidase-like, regulatory domain"/>
    <property type="match status" value="1"/>
</dbReference>
<dbReference type="Pfam" id="PF13715">
    <property type="entry name" value="CarbopepD_reg_2"/>
    <property type="match status" value="1"/>
</dbReference>
<dbReference type="InterPro" id="IPR043741">
    <property type="entry name" value="DUF5686"/>
</dbReference>
<organism evidence="1">
    <name type="scientific">uncultured Dysgonomonas sp</name>
    <dbReference type="NCBI Taxonomy" id="206096"/>
    <lineage>
        <taxon>Bacteria</taxon>
        <taxon>Pseudomonadati</taxon>
        <taxon>Bacteroidota</taxon>
        <taxon>Bacteroidia</taxon>
        <taxon>Bacteroidales</taxon>
        <taxon>Dysgonomonadaceae</taxon>
        <taxon>Dysgonomonas</taxon>
        <taxon>environmental samples</taxon>
    </lineage>
</organism>
<accession>A0A212JHE6</accession>